<comment type="caution">
    <text evidence="1">The sequence shown here is derived from an EMBL/GenBank/DDBJ whole genome shotgun (WGS) entry which is preliminary data.</text>
</comment>
<organism evidence="1 2">
    <name type="scientific">Candidatus Copromonas faecavium</name>
    <name type="common">nom. illeg.</name>
    <dbReference type="NCBI Taxonomy" id="2840740"/>
    <lineage>
        <taxon>Bacteria</taxon>
        <taxon>Bacillati</taxon>
        <taxon>Bacillota</taxon>
        <taxon>Clostridia</taxon>
        <taxon>Lachnospirales</taxon>
        <taxon>Lachnospiraceae</taxon>
        <taxon>Candidatus Copromonas (nom. illeg.)</taxon>
    </lineage>
</organism>
<evidence type="ECO:0000313" key="2">
    <source>
        <dbReference type="Proteomes" id="UP000824250"/>
    </source>
</evidence>
<evidence type="ECO:0000313" key="1">
    <source>
        <dbReference type="EMBL" id="HIR06541.1"/>
    </source>
</evidence>
<name>A0A9D1D5U8_9FIRM</name>
<dbReference type="EMBL" id="DVGC01000064">
    <property type="protein sequence ID" value="HIR06541.1"/>
    <property type="molecule type" value="Genomic_DNA"/>
</dbReference>
<protein>
    <submittedName>
        <fullName evidence="1">DUF1934 domain-containing protein</fullName>
    </submittedName>
</protein>
<accession>A0A9D1D5U8</accession>
<dbReference type="Gene3D" id="2.40.128.20">
    <property type="match status" value="1"/>
</dbReference>
<sequence length="147" mass="16430">MTKDVLVSVKGTRLMGDGDDTVEVITAGTYYEKNSRHYILYDEAVECLEDVTHNIVKIGEDKVEVIKRGIVESRMTFEHGKKHKASYVTPMGLILLGITTSALEVKTDDTAISLHLEYALEMNGEYVSSCRTDIRASSRRDSVLNLD</sequence>
<dbReference type="InterPro" id="IPR012674">
    <property type="entry name" value="Calycin"/>
</dbReference>
<reference evidence="1" key="2">
    <citation type="journal article" date="2021" name="PeerJ">
        <title>Extensive microbial diversity within the chicken gut microbiome revealed by metagenomics and culture.</title>
        <authorList>
            <person name="Gilroy R."/>
            <person name="Ravi A."/>
            <person name="Getino M."/>
            <person name="Pursley I."/>
            <person name="Horton D.L."/>
            <person name="Alikhan N.F."/>
            <person name="Baker D."/>
            <person name="Gharbi K."/>
            <person name="Hall N."/>
            <person name="Watson M."/>
            <person name="Adriaenssens E.M."/>
            <person name="Foster-Nyarko E."/>
            <person name="Jarju S."/>
            <person name="Secka A."/>
            <person name="Antonio M."/>
            <person name="Oren A."/>
            <person name="Chaudhuri R.R."/>
            <person name="La Ragione R."/>
            <person name="Hildebrand F."/>
            <person name="Pallen M.J."/>
        </authorList>
    </citation>
    <scope>NUCLEOTIDE SEQUENCE</scope>
    <source>
        <strain evidence="1">CHK180-2868</strain>
    </source>
</reference>
<dbReference type="AlphaFoldDB" id="A0A9D1D5U8"/>
<reference evidence="1" key="1">
    <citation type="submission" date="2020-10" db="EMBL/GenBank/DDBJ databases">
        <authorList>
            <person name="Gilroy R."/>
        </authorList>
    </citation>
    <scope>NUCLEOTIDE SEQUENCE</scope>
    <source>
        <strain evidence="1">CHK180-2868</strain>
    </source>
</reference>
<dbReference type="Pfam" id="PF09148">
    <property type="entry name" value="DUF1934"/>
    <property type="match status" value="1"/>
</dbReference>
<proteinExistence type="predicted"/>
<dbReference type="SUPFAM" id="SSF50814">
    <property type="entry name" value="Lipocalins"/>
    <property type="match status" value="1"/>
</dbReference>
<gene>
    <name evidence="1" type="ORF">IAB28_11355</name>
</gene>
<dbReference type="Proteomes" id="UP000824250">
    <property type="component" value="Unassembled WGS sequence"/>
</dbReference>
<dbReference type="InterPro" id="IPR015231">
    <property type="entry name" value="DUF1934"/>
</dbReference>